<name>A0A0D2C6D6_9EURO</name>
<feature type="region of interest" description="Disordered" evidence="1">
    <location>
        <begin position="116"/>
        <end position="150"/>
    </location>
</feature>
<dbReference type="EMBL" id="KN847317">
    <property type="protein sequence ID" value="KIW60451.1"/>
    <property type="molecule type" value="Genomic_DNA"/>
</dbReference>
<protein>
    <submittedName>
        <fullName evidence="2">Uncharacterized protein</fullName>
    </submittedName>
</protein>
<dbReference type="Proteomes" id="UP000054342">
    <property type="component" value="Unassembled WGS sequence"/>
</dbReference>
<reference evidence="2 3" key="1">
    <citation type="submission" date="2015-01" db="EMBL/GenBank/DDBJ databases">
        <title>The Genome Sequence of Exophiala xenobiotica CBS118157.</title>
        <authorList>
            <consortium name="The Broad Institute Genomics Platform"/>
            <person name="Cuomo C."/>
            <person name="de Hoog S."/>
            <person name="Gorbushina A."/>
            <person name="Stielow B."/>
            <person name="Teixiera M."/>
            <person name="Abouelleil A."/>
            <person name="Chapman S.B."/>
            <person name="Priest M."/>
            <person name="Young S.K."/>
            <person name="Wortman J."/>
            <person name="Nusbaum C."/>
            <person name="Birren B."/>
        </authorList>
    </citation>
    <scope>NUCLEOTIDE SEQUENCE [LARGE SCALE GENOMIC DNA]</scope>
    <source>
        <strain evidence="2 3">CBS 118157</strain>
    </source>
</reference>
<proteinExistence type="predicted"/>
<feature type="region of interest" description="Disordered" evidence="1">
    <location>
        <begin position="1"/>
        <end position="26"/>
    </location>
</feature>
<feature type="compositionally biased region" description="Basic and acidic residues" evidence="1">
    <location>
        <begin position="477"/>
        <end position="493"/>
    </location>
</feature>
<gene>
    <name evidence="2" type="ORF">PV05_00666</name>
</gene>
<feature type="compositionally biased region" description="Polar residues" evidence="1">
    <location>
        <begin position="516"/>
        <end position="556"/>
    </location>
</feature>
<evidence type="ECO:0000313" key="3">
    <source>
        <dbReference type="Proteomes" id="UP000054342"/>
    </source>
</evidence>
<organism evidence="2 3">
    <name type="scientific">Exophiala xenobiotica</name>
    <dbReference type="NCBI Taxonomy" id="348802"/>
    <lineage>
        <taxon>Eukaryota</taxon>
        <taxon>Fungi</taxon>
        <taxon>Dikarya</taxon>
        <taxon>Ascomycota</taxon>
        <taxon>Pezizomycotina</taxon>
        <taxon>Eurotiomycetes</taxon>
        <taxon>Chaetothyriomycetidae</taxon>
        <taxon>Chaetothyriales</taxon>
        <taxon>Herpotrichiellaceae</taxon>
        <taxon>Exophiala</taxon>
    </lineage>
</organism>
<feature type="compositionally biased region" description="Polar residues" evidence="1">
    <location>
        <begin position="129"/>
        <end position="143"/>
    </location>
</feature>
<feature type="compositionally biased region" description="Polar residues" evidence="1">
    <location>
        <begin position="403"/>
        <end position="416"/>
    </location>
</feature>
<dbReference type="RefSeq" id="XP_013321035.1">
    <property type="nucleotide sequence ID" value="XM_013465581.1"/>
</dbReference>
<dbReference type="OrthoDB" id="4497018at2759"/>
<feature type="region of interest" description="Disordered" evidence="1">
    <location>
        <begin position="348"/>
        <end position="391"/>
    </location>
</feature>
<feature type="compositionally biased region" description="Low complexity" evidence="1">
    <location>
        <begin position="436"/>
        <end position="453"/>
    </location>
</feature>
<dbReference type="HOGENOM" id="CLU_458544_0_0_1"/>
<feature type="compositionally biased region" description="Low complexity" evidence="1">
    <location>
        <begin position="353"/>
        <end position="378"/>
    </location>
</feature>
<dbReference type="AlphaFoldDB" id="A0A0D2C6D6"/>
<feature type="compositionally biased region" description="Polar residues" evidence="1">
    <location>
        <begin position="1"/>
        <end position="14"/>
    </location>
</feature>
<evidence type="ECO:0000256" key="1">
    <source>
        <dbReference type="SAM" id="MobiDB-lite"/>
    </source>
</evidence>
<keyword evidence="3" id="KW-1185">Reference proteome</keyword>
<accession>A0A0D2C6D6</accession>
<sequence length="556" mass="62180">MLTTAQTWPQTPLTPATPARPKDPNAPDYRYQLNQKCIYERRLPGGSYITAHVQRLQSGYYDSPVIHEDLIDNVRFVAINFVFHPTSTTFRFKSAEIRIALHHSRDDKLTPLQAVTGAAQRHSSHDHGTQTMSSSLVKESNSLARPRPKTLPPKFLRHAPHLLYGAISPETLNWNFNLAGSLGVSQGPANAAIKPSYGVKSSYKIYEMMKIQGSVRTLRSWYDHKYDIEDGEMIWTLEENRLQKSGLPREFTFVMLLTKGSGGFEVSGDVRLEIDIRPKVSGRLGTSYPEFITNLHQYQPLLTGVLDLDQEIGQVFEPQIKGKGFNFANIANSFDDFVYLPGTTYSTSDSGVLQSPTTAPTQQPQQQPLPQASHAQQQNVKSKPTLPSGDTTLNLRVFLESSRGSPVPFTNQTPSYINLKVPTRGLGRTPSPLPPSMGGSSNSTRRTVTISSRRSVRKQRSRSELSKEYSSPLNDSRPQREMSHNSTIVRDRTGPAQPRPFSYQEALHDQDDGFQPSAQQEPQQTSQSDPYQDSSPEYKTPPLQASQPIRQPFQGQ</sequence>
<feature type="region of interest" description="Disordered" evidence="1">
    <location>
        <begin position="403"/>
        <end position="556"/>
    </location>
</feature>
<dbReference type="GeneID" id="25322574"/>
<evidence type="ECO:0000313" key="2">
    <source>
        <dbReference type="EMBL" id="KIW60451.1"/>
    </source>
</evidence>